<comment type="caution">
    <text evidence="1">The sequence shown here is derived from an EMBL/GenBank/DDBJ whole genome shotgun (WGS) entry which is preliminary data.</text>
</comment>
<keyword evidence="2" id="KW-1185">Reference proteome</keyword>
<dbReference type="RefSeq" id="WP_163731690.1">
    <property type="nucleotide sequence ID" value="NZ_JAAGOA010000001.1"/>
</dbReference>
<proteinExistence type="predicted"/>
<dbReference type="SUPFAM" id="SSF69635">
    <property type="entry name" value="Type III secretory system chaperone-like"/>
    <property type="match status" value="1"/>
</dbReference>
<accession>A0A6L9S0B4</accession>
<reference evidence="1 2" key="1">
    <citation type="submission" date="2020-02" db="EMBL/GenBank/DDBJ databases">
        <authorList>
            <person name="Li X.-J."/>
            <person name="Han X.-M."/>
        </authorList>
    </citation>
    <scope>NUCLEOTIDE SEQUENCE [LARGE SCALE GENOMIC DNA]</scope>
    <source>
        <strain evidence="1 2">CCTCC AB 2017055</strain>
    </source>
</reference>
<dbReference type="Gene3D" id="3.30.1460.10">
    <property type="match status" value="1"/>
</dbReference>
<name>A0A6L9S0B4_9ACTN</name>
<evidence type="ECO:0000313" key="1">
    <source>
        <dbReference type="EMBL" id="NED98874.1"/>
    </source>
</evidence>
<evidence type="ECO:0000313" key="2">
    <source>
        <dbReference type="Proteomes" id="UP000475214"/>
    </source>
</evidence>
<sequence>MSVNDTHAREIVRDYLRSAGQPWEESAPGVFSVELPGERKLKTACSLAARDHSLVVNAFVARRPDENHDAVHRWLLERNARLSGIAFAVDRAGDIYLVARLPLHAVTPDELDRLLGAILDTADTSFNTILELGFAESIRQEWRWRLSRGESTRNLAAFEHLRPDQLEP</sequence>
<dbReference type="EMBL" id="JAAGOA010000001">
    <property type="protein sequence ID" value="NED98874.1"/>
    <property type="molecule type" value="Genomic_DNA"/>
</dbReference>
<dbReference type="Proteomes" id="UP000475214">
    <property type="component" value="Unassembled WGS sequence"/>
</dbReference>
<dbReference type="InterPro" id="IPR019660">
    <property type="entry name" value="Put_sensory_transdc_reg_YbjN"/>
</dbReference>
<dbReference type="AlphaFoldDB" id="A0A6L9S0B4"/>
<gene>
    <name evidence="1" type="ORF">G1H10_01670</name>
</gene>
<protein>
    <submittedName>
        <fullName evidence="1">YbjN domain-containing protein</fullName>
    </submittedName>
</protein>
<dbReference type="Pfam" id="PF10722">
    <property type="entry name" value="YbjN"/>
    <property type="match status" value="1"/>
</dbReference>
<organism evidence="1 2">
    <name type="scientific">Phytoactinopolyspora halotolerans</name>
    <dbReference type="NCBI Taxonomy" id="1981512"/>
    <lineage>
        <taxon>Bacteria</taxon>
        <taxon>Bacillati</taxon>
        <taxon>Actinomycetota</taxon>
        <taxon>Actinomycetes</taxon>
        <taxon>Jiangellales</taxon>
        <taxon>Jiangellaceae</taxon>
        <taxon>Phytoactinopolyspora</taxon>
    </lineage>
</organism>